<proteinExistence type="predicted"/>
<dbReference type="EMBL" id="BQNB010014700">
    <property type="protein sequence ID" value="GJT31379.1"/>
    <property type="molecule type" value="Genomic_DNA"/>
</dbReference>
<evidence type="ECO:0000313" key="2">
    <source>
        <dbReference type="Proteomes" id="UP001151760"/>
    </source>
</evidence>
<accession>A0ABQ5D2Q6</accession>
<name>A0ABQ5D2Q6_9ASTR</name>
<dbReference type="Pfam" id="PF14223">
    <property type="entry name" value="Retrotran_gag_2"/>
    <property type="match status" value="1"/>
</dbReference>
<protein>
    <submittedName>
        <fullName evidence="1">Uncharacterized protein</fullName>
    </submittedName>
</protein>
<reference evidence="1" key="2">
    <citation type="submission" date="2022-01" db="EMBL/GenBank/DDBJ databases">
        <authorList>
            <person name="Yamashiro T."/>
            <person name="Shiraishi A."/>
            <person name="Satake H."/>
            <person name="Nakayama K."/>
        </authorList>
    </citation>
    <scope>NUCLEOTIDE SEQUENCE</scope>
</reference>
<sequence length="233" mass="26386">MSGEEPATQIAPVESPQMVSTVKHLVLKKGEYTLWSMKMEQYLTNTDYSLWQVILNGDGPIQVTNDKNGVKTEVPPKTAQALLQRQREIKAKIILLLAIPNEYQLRFHGIKDAKTLWDAIKSRFSGNVKSKKMRKNVLKQQFEKFSVSDIEGLNKAYDRFQKLISLLEVHSAAVSNEDANQKFLRALPSSWNNVALITRNKAGIDDLDIDDLYNNLKVFEANIKGSSRSFSNS</sequence>
<evidence type="ECO:0000313" key="1">
    <source>
        <dbReference type="EMBL" id="GJT31379.1"/>
    </source>
</evidence>
<reference evidence="1" key="1">
    <citation type="journal article" date="2022" name="Int. J. Mol. Sci.">
        <title>Draft Genome of Tanacetum Coccineum: Genomic Comparison of Closely Related Tanacetum-Family Plants.</title>
        <authorList>
            <person name="Yamashiro T."/>
            <person name="Shiraishi A."/>
            <person name="Nakayama K."/>
            <person name="Satake H."/>
        </authorList>
    </citation>
    <scope>NUCLEOTIDE SEQUENCE</scope>
</reference>
<organism evidence="1 2">
    <name type="scientific">Tanacetum coccineum</name>
    <dbReference type="NCBI Taxonomy" id="301880"/>
    <lineage>
        <taxon>Eukaryota</taxon>
        <taxon>Viridiplantae</taxon>
        <taxon>Streptophyta</taxon>
        <taxon>Embryophyta</taxon>
        <taxon>Tracheophyta</taxon>
        <taxon>Spermatophyta</taxon>
        <taxon>Magnoliopsida</taxon>
        <taxon>eudicotyledons</taxon>
        <taxon>Gunneridae</taxon>
        <taxon>Pentapetalae</taxon>
        <taxon>asterids</taxon>
        <taxon>campanulids</taxon>
        <taxon>Asterales</taxon>
        <taxon>Asteraceae</taxon>
        <taxon>Asteroideae</taxon>
        <taxon>Anthemideae</taxon>
        <taxon>Anthemidinae</taxon>
        <taxon>Tanacetum</taxon>
    </lineage>
</organism>
<keyword evidence="2" id="KW-1185">Reference proteome</keyword>
<dbReference type="Proteomes" id="UP001151760">
    <property type="component" value="Unassembled WGS sequence"/>
</dbReference>
<gene>
    <name evidence="1" type="ORF">Tco_0911654</name>
</gene>
<comment type="caution">
    <text evidence="1">The sequence shown here is derived from an EMBL/GenBank/DDBJ whole genome shotgun (WGS) entry which is preliminary data.</text>
</comment>
<dbReference type="PANTHER" id="PTHR35317">
    <property type="entry name" value="OS04G0629600 PROTEIN"/>
    <property type="match status" value="1"/>
</dbReference>
<dbReference type="PANTHER" id="PTHR35317:SF23">
    <property type="entry name" value="OS04G0629600 PROTEIN"/>
    <property type="match status" value="1"/>
</dbReference>